<evidence type="ECO:0000313" key="5">
    <source>
        <dbReference type="Proteomes" id="UP000243494"/>
    </source>
</evidence>
<dbReference type="InterPro" id="IPR029787">
    <property type="entry name" value="Nucleotide_cyclase"/>
</dbReference>
<gene>
    <name evidence="4" type="ORF">CHF27_001765</name>
</gene>
<dbReference type="InterPro" id="IPR043128">
    <property type="entry name" value="Rev_trsase/Diguanyl_cyclase"/>
</dbReference>
<dbReference type="InterPro" id="IPR011006">
    <property type="entry name" value="CheY-like_superfamily"/>
</dbReference>
<dbReference type="OrthoDB" id="9759607at2"/>
<organism evidence="4 5">
    <name type="scientific">Romboutsia maritimum</name>
    <dbReference type="NCBI Taxonomy" id="2020948"/>
    <lineage>
        <taxon>Bacteria</taxon>
        <taxon>Bacillati</taxon>
        <taxon>Bacillota</taxon>
        <taxon>Clostridia</taxon>
        <taxon>Peptostreptococcales</taxon>
        <taxon>Peptostreptococcaceae</taxon>
        <taxon>Romboutsia</taxon>
    </lineage>
</organism>
<reference evidence="4 5" key="1">
    <citation type="journal article" date="2017" name="Genome Announc.">
        <title>Draft Genome Sequence of Romboutsia maritimum sp. nov. Strain CCRI-22766(T), Isolated from Coastal Estuarine Mud.</title>
        <authorList>
            <person name="Maheux A.F."/>
            <person name="Boudreau D.K."/>
            <person name="Berube E."/>
            <person name="Boissinot M."/>
            <person name="Raymond F."/>
            <person name="Brodeur S."/>
            <person name="Corbeil J."/>
            <person name="Brightwell G."/>
            <person name="Broda D."/>
            <person name="Omar R.F."/>
            <person name="Bergeron M.G."/>
        </authorList>
    </citation>
    <scope>NUCLEOTIDE SEQUENCE [LARGE SCALE GENOMIC DNA]</scope>
    <source>
        <strain evidence="4 5">CCRI-22766</strain>
    </source>
</reference>
<comment type="caution">
    <text evidence="4">The sequence shown here is derived from an EMBL/GenBank/DDBJ whole genome shotgun (WGS) entry which is preliminary data.</text>
</comment>
<sequence>MKTEKRVIILNESRLENNDLYKKLITYGYDIFECLNIDEILIGDIKRNIILINGKEDYKINILKNIKNNKLLSKIPIIVLIDIDEQKKIDKYIKLGIKDYIKKPCNTDEISFRIKNIIDYYDLVEKLYKKECNIAEYINNIQDKDNKFQTLIDNMPIAIWVKDKDLVYTDVNKTYFLFSEIKNENIIGKRDEELWNDELVQKFYKEDKIVIEAKETIEFEEVRKFNNEERVYKVNKSPLLNIDEEVIGLIGIYQDITEFKLIENDIKKNASTDFLTQIPNRRGLYKHLESKLKQKNENLTVMFMDIDEFKKINDVYGHKSGDDVLRVVSNKIQMFFTEDFISRISGDEFVIVLEDDIEKKEIENRVEKFLKEINFELSIGKRKCYISGSIGVVQTNTEDDIESILIKADLAMYKAKQRGKNTFAFYEKGMVEEVEINSNIERDLHDSIEKGEVYLFYQPQYTGDKKLIGFEALFRWKNEKYKSVSVIKVIEIMEKTKLINKMGRYIFEKACIFAKEINENRKEKLIVSVNISPIQIMRKNFVLEVKDILKKVGVDPKTLGIEITESIFLDNLEDSINTISQLKSLGMKILLDDFGTKYSSLNYLARLPISSIKIDKSFIDKLTNKGNYKVLIKLITEIAHSIELPVVAEGVESSSQLEQLNDMNVDAIQGYIFSKPLTEEDAKKLINQDI</sequence>
<dbReference type="Gene3D" id="3.30.450.20">
    <property type="entry name" value="PAS domain"/>
    <property type="match status" value="1"/>
</dbReference>
<dbReference type="SUPFAM" id="SSF52172">
    <property type="entry name" value="CheY-like"/>
    <property type="match status" value="1"/>
</dbReference>
<dbReference type="Pfam" id="PF00563">
    <property type="entry name" value="EAL"/>
    <property type="match status" value="1"/>
</dbReference>
<dbReference type="Pfam" id="PF00990">
    <property type="entry name" value="GGDEF"/>
    <property type="match status" value="1"/>
</dbReference>
<evidence type="ECO:0000259" key="3">
    <source>
        <dbReference type="PROSITE" id="PS50887"/>
    </source>
</evidence>
<dbReference type="RefSeq" id="WP_095404691.1">
    <property type="nucleotide sequence ID" value="NZ_NOJZ02000001.1"/>
</dbReference>
<dbReference type="PANTHER" id="PTHR44757:SF2">
    <property type="entry name" value="BIOFILM ARCHITECTURE MAINTENANCE PROTEIN MBAA"/>
    <property type="match status" value="1"/>
</dbReference>
<dbReference type="InterPro" id="IPR000160">
    <property type="entry name" value="GGDEF_dom"/>
</dbReference>
<dbReference type="InterPro" id="IPR000014">
    <property type="entry name" value="PAS"/>
</dbReference>
<dbReference type="AlphaFoldDB" id="A0A371IWU3"/>
<dbReference type="EMBL" id="NOJZ02000001">
    <property type="protein sequence ID" value="RDY24950.1"/>
    <property type="molecule type" value="Genomic_DNA"/>
</dbReference>
<dbReference type="NCBIfam" id="TIGR00254">
    <property type="entry name" value="GGDEF"/>
    <property type="match status" value="1"/>
</dbReference>
<dbReference type="InterPro" id="IPR035919">
    <property type="entry name" value="EAL_sf"/>
</dbReference>
<name>A0A371IWU3_9FIRM</name>
<evidence type="ECO:0000259" key="1">
    <source>
        <dbReference type="PROSITE" id="PS50113"/>
    </source>
</evidence>
<dbReference type="PANTHER" id="PTHR44757">
    <property type="entry name" value="DIGUANYLATE CYCLASE DGCP"/>
    <property type="match status" value="1"/>
</dbReference>
<protein>
    <submittedName>
        <fullName evidence="4">EAL domain-containing protein</fullName>
    </submittedName>
</protein>
<dbReference type="Proteomes" id="UP000243494">
    <property type="component" value="Unassembled WGS sequence"/>
</dbReference>
<dbReference type="PROSITE" id="PS50887">
    <property type="entry name" value="GGDEF"/>
    <property type="match status" value="1"/>
</dbReference>
<dbReference type="SMART" id="SM00267">
    <property type="entry name" value="GGDEF"/>
    <property type="match status" value="1"/>
</dbReference>
<dbReference type="SUPFAM" id="SSF55785">
    <property type="entry name" value="PYP-like sensor domain (PAS domain)"/>
    <property type="match status" value="1"/>
</dbReference>
<dbReference type="SUPFAM" id="SSF141868">
    <property type="entry name" value="EAL domain-like"/>
    <property type="match status" value="1"/>
</dbReference>
<feature type="domain" description="GGDEF" evidence="3">
    <location>
        <begin position="297"/>
        <end position="428"/>
    </location>
</feature>
<evidence type="ECO:0000313" key="4">
    <source>
        <dbReference type="EMBL" id="RDY24950.1"/>
    </source>
</evidence>
<dbReference type="Pfam" id="PF08448">
    <property type="entry name" value="PAS_4"/>
    <property type="match status" value="1"/>
</dbReference>
<accession>A0A371IWU3</accession>
<dbReference type="CDD" id="cd01949">
    <property type="entry name" value="GGDEF"/>
    <property type="match status" value="1"/>
</dbReference>
<dbReference type="InterPro" id="IPR001633">
    <property type="entry name" value="EAL_dom"/>
</dbReference>
<dbReference type="InterPro" id="IPR052155">
    <property type="entry name" value="Biofilm_reg_signaling"/>
</dbReference>
<dbReference type="SUPFAM" id="SSF55073">
    <property type="entry name" value="Nucleotide cyclase"/>
    <property type="match status" value="1"/>
</dbReference>
<keyword evidence="5" id="KW-1185">Reference proteome</keyword>
<dbReference type="InterPro" id="IPR035965">
    <property type="entry name" value="PAS-like_dom_sf"/>
</dbReference>
<proteinExistence type="predicted"/>
<feature type="domain" description="PAC" evidence="1">
    <location>
        <begin position="215"/>
        <end position="268"/>
    </location>
</feature>
<dbReference type="InterPro" id="IPR000700">
    <property type="entry name" value="PAS-assoc_C"/>
</dbReference>
<evidence type="ECO:0000259" key="2">
    <source>
        <dbReference type="PROSITE" id="PS50883"/>
    </source>
</evidence>
<dbReference type="Gene3D" id="3.20.20.450">
    <property type="entry name" value="EAL domain"/>
    <property type="match status" value="1"/>
</dbReference>
<dbReference type="Gene3D" id="3.40.50.2300">
    <property type="match status" value="1"/>
</dbReference>
<dbReference type="InterPro" id="IPR013656">
    <property type="entry name" value="PAS_4"/>
</dbReference>
<dbReference type="Gene3D" id="3.30.70.270">
    <property type="match status" value="1"/>
</dbReference>
<dbReference type="PROSITE" id="PS50113">
    <property type="entry name" value="PAC"/>
    <property type="match status" value="1"/>
</dbReference>
<dbReference type="NCBIfam" id="TIGR00229">
    <property type="entry name" value="sensory_box"/>
    <property type="match status" value="1"/>
</dbReference>
<dbReference type="PROSITE" id="PS50883">
    <property type="entry name" value="EAL"/>
    <property type="match status" value="1"/>
</dbReference>
<dbReference type="SMART" id="SM00052">
    <property type="entry name" value="EAL"/>
    <property type="match status" value="1"/>
</dbReference>
<dbReference type="CDD" id="cd01948">
    <property type="entry name" value="EAL"/>
    <property type="match status" value="1"/>
</dbReference>
<feature type="domain" description="EAL" evidence="2">
    <location>
        <begin position="437"/>
        <end position="690"/>
    </location>
</feature>